<dbReference type="SUPFAM" id="SSF52540">
    <property type="entry name" value="P-loop containing nucleoside triphosphate hydrolases"/>
    <property type="match status" value="1"/>
</dbReference>
<dbReference type="EMBL" id="JBHPEI010000002">
    <property type="protein sequence ID" value="MFC1799320.1"/>
    <property type="molecule type" value="Genomic_DNA"/>
</dbReference>
<reference evidence="1 2" key="1">
    <citation type="submission" date="2024-09" db="EMBL/GenBank/DDBJ databases">
        <authorList>
            <person name="D'Angelo T."/>
        </authorList>
    </citation>
    <scope>NUCLEOTIDE SEQUENCE [LARGE SCALE GENOMIC DNA]</scope>
    <source>
        <strain evidence="1">SAG AM-311-F02</strain>
    </source>
</reference>
<evidence type="ECO:0008006" key="3">
    <source>
        <dbReference type="Google" id="ProtNLM"/>
    </source>
</evidence>
<comment type="caution">
    <text evidence="1">The sequence shown here is derived from an EMBL/GenBank/DDBJ whole genome shotgun (WGS) entry which is preliminary data.</text>
</comment>
<accession>A0ABV6YMM3</accession>
<evidence type="ECO:0000313" key="2">
    <source>
        <dbReference type="Proteomes" id="UP001594288"/>
    </source>
</evidence>
<proteinExistence type="predicted"/>
<sequence>MIYFIGGPPRVGKSIIAREVTRRRGISALSTDSLGAVLETVVDPERDPGLFAVSRFNEMAEADRIELLLKNPTRRIDYQLEESAAVWLAVEPFVLAEQEEGRDLVTEGVAVLPELVNRLAGIDYRVVFVGNQADAQEHNIKRSAREDKHDWMRHASDEYAEAFAGFVVEMSRYIEREARRYGFQYLELQGKPFTDAVVEAVDLLLG</sequence>
<evidence type="ECO:0000313" key="1">
    <source>
        <dbReference type="EMBL" id="MFC1799320.1"/>
    </source>
</evidence>
<dbReference type="Gene3D" id="3.40.50.300">
    <property type="entry name" value="P-loop containing nucleotide triphosphate hydrolases"/>
    <property type="match status" value="1"/>
</dbReference>
<gene>
    <name evidence="1" type="ORF">ACFL2Z_00200</name>
</gene>
<dbReference type="Proteomes" id="UP001594288">
    <property type="component" value="Unassembled WGS sequence"/>
</dbReference>
<organism evidence="1 2">
    <name type="scientific">Eiseniibacteriota bacterium</name>
    <dbReference type="NCBI Taxonomy" id="2212470"/>
    <lineage>
        <taxon>Bacteria</taxon>
        <taxon>Candidatus Eiseniibacteriota</taxon>
    </lineage>
</organism>
<keyword evidence="2" id="KW-1185">Reference proteome</keyword>
<dbReference type="InterPro" id="IPR027417">
    <property type="entry name" value="P-loop_NTPase"/>
</dbReference>
<protein>
    <recommendedName>
        <fullName evidence="3">Adenylate kinase</fullName>
    </recommendedName>
</protein>
<name>A0ABV6YMM3_UNCEI</name>